<gene>
    <name evidence="21" type="ORF">STCU_03548</name>
    <name evidence="20" type="ORF">STCU_04244</name>
    <name evidence="19" type="ORF">STCU_05243</name>
    <name evidence="18" type="ORF">STCU_07653</name>
    <name evidence="17" type="ORF">STCU_09335</name>
</gene>
<keyword evidence="4 13" id="KW-0479">Metal-binding</keyword>
<evidence type="ECO:0000256" key="11">
    <source>
        <dbReference type="ARBA" id="ARBA00044456"/>
    </source>
</evidence>
<evidence type="ECO:0000256" key="7">
    <source>
        <dbReference type="ARBA" id="ARBA00022833"/>
    </source>
</evidence>
<evidence type="ECO:0000313" key="18">
    <source>
        <dbReference type="EMBL" id="EPY23569.1"/>
    </source>
</evidence>
<dbReference type="InterPro" id="IPR001915">
    <property type="entry name" value="Peptidase_M48"/>
</dbReference>
<evidence type="ECO:0000313" key="22">
    <source>
        <dbReference type="Proteomes" id="UP000015354"/>
    </source>
</evidence>
<dbReference type="GO" id="GO:0046872">
    <property type="term" value="F:metal ion binding"/>
    <property type="evidence" value="ECO:0007669"/>
    <property type="project" value="UniProtKB-UniRule"/>
</dbReference>
<dbReference type="EMBL" id="ATMH01003548">
    <property type="protein sequence ID" value="EPY31250.1"/>
    <property type="molecule type" value="Genomic_DNA"/>
</dbReference>
<comment type="caution">
    <text evidence="17">The sequence shown here is derived from an EMBL/GenBank/DDBJ whole genome shotgun (WGS) entry which is preliminary data.</text>
</comment>
<dbReference type="EMBL" id="ATMH01007653">
    <property type="protein sequence ID" value="EPY23569.1"/>
    <property type="molecule type" value="Genomic_DNA"/>
</dbReference>
<evidence type="ECO:0000313" key="20">
    <source>
        <dbReference type="EMBL" id="EPY30084.1"/>
    </source>
</evidence>
<dbReference type="GO" id="GO:0071586">
    <property type="term" value="P:CAAX-box protein processing"/>
    <property type="evidence" value="ECO:0007669"/>
    <property type="project" value="UniProtKB-UniRule"/>
</dbReference>
<dbReference type="GO" id="GO:0004222">
    <property type="term" value="F:metalloendopeptidase activity"/>
    <property type="evidence" value="ECO:0007669"/>
    <property type="project" value="UniProtKB-UniRule"/>
</dbReference>
<reference evidence="17" key="2">
    <citation type="submission" date="2013-03" db="EMBL/GenBank/DDBJ databases">
        <authorList>
            <person name="Motta M.C.M."/>
            <person name="Martins A.C.A."/>
            <person name="Preta C.M.C.C."/>
            <person name="Silva R."/>
            <person name="de Souza S.S."/>
            <person name="Klein C.C."/>
            <person name="de Almeida L.G.P."/>
            <person name="Cunha O.L."/>
            <person name="Colabardini A.C."/>
            <person name="Lima B.A."/>
            <person name="Machado C.R."/>
            <person name="Soares C.M.A."/>
            <person name="de Menezes C.B.A."/>
            <person name="Bartolomeu D.C."/>
            <person name="Grisard E.C."/>
            <person name="Fantinatti-Garboggini F."/>
            <person name="Rodrigues-Luiz G.F."/>
            <person name="Wagner G."/>
            <person name="Goldman G.H."/>
            <person name="Fietto J.L.R."/>
            <person name="Ciapina L.P."/>
            <person name="Brocchi M."/>
            <person name="Elias M.C."/>
            <person name="Goldman M.H.S."/>
            <person name="Sagot M.-F."/>
            <person name="Pereira M."/>
            <person name="Stoco P.H."/>
            <person name="Teixeira S.M.R."/>
            <person name="de Mendonca-Neto R.P."/>
            <person name="Maciel T.E.F."/>
            <person name="Mendes T.A.O."/>
            <person name="Urmenyi T.P."/>
            <person name="Teixeira M.M.G."/>
            <person name="de Camargo E.F.P."/>
            <person name="de Sousa W."/>
            <person name="Schenkman S."/>
            <person name="de Vasconcelos A.T.R."/>
        </authorList>
    </citation>
    <scope>NUCLEOTIDE SEQUENCE</scope>
</reference>
<keyword evidence="2 14" id="KW-0645">Protease</keyword>
<feature type="transmembrane region" description="Helical" evidence="14">
    <location>
        <begin position="196"/>
        <end position="216"/>
    </location>
</feature>
<name>S9TSZ4_9TRYP</name>
<evidence type="ECO:0000256" key="14">
    <source>
        <dbReference type="RuleBase" id="RU366005"/>
    </source>
</evidence>
<dbReference type="Gene3D" id="3.30.2010.10">
    <property type="entry name" value="Metalloproteases ('zincins'), catalytic domain"/>
    <property type="match status" value="1"/>
</dbReference>
<dbReference type="CDD" id="cd07343">
    <property type="entry name" value="M48A_Zmpste24p_like"/>
    <property type="match status" value="1"/>
</dbReference>
<dbReference type="MEROPS" id="M48.020"/>
<dbReference type="InterPro" id="IPR032456">
    <property type="entry name" value="Peptidase_M48_N"/>
</dbReference>
<protein>
    <recommendedName>
        <fullName evidence="14">CAAX prenyl protease</fullName>
        <ecNumber evidence="14">3.4.24.84</ecNumber>
    </recommendedName>
</protein>
<evidence type="ECO:0000256" key="10">
    <source>
        <dbReference type="ARBA" id="ARBA00023136"/>
    </source>
</evidence>
<dbReference type="Pfam" id="PF16491">
    <property type="entry name" value="Peptidase_M48_N"/>
    <property type="match status" value="1"/>
</dbReference>
<feature type="active site" evidence="12">
    <location>
        <position position="303"/>
    </location>
</feature>
<dbReference type="Pfam" id="PF01435">
    <property type="entry name" value="Peptidase_M48"/>
    <property type="match status" value="1"/>
</dbReference>
<accession>S9TSZ4</accession>
<comment type="cofactor">
    <cofactor evidence="13 14">
        <name>Zn(2+)</name>
        <dbReference type="ChEBI" id="CHEBI:29105"/>
    </cofactor>
    <text evidence="13 14">Binds 1 zinc ion per subunit.</text>
</comment>
<feature type="active site" description="Proton donor" evidence="12">
    <location>
        <position position="385"/>
    </location>
</feature>
<keyword evidence="7 13" id="KW-0862">Zinc</keyword>
<evidence type="ECO:0000313" key="19">
    <source>
        <dbReference type="EMBL" id="EPY28216.1"/>
    </source>
</evidence>
<feature type="binding site" evidence="13">
    <location>
        <position position="381"/>
    </location>
    <ligand>
        <name>Zn(2+)</name>
        <dbReference type="ChEBI" id="CHEBI:29105"/>
        <note>catalytic</note>
    </ligand>
</feature>
<proteinExistence type="inferred from homology"/>
<comment type="similarity">
    <text evidence="14">Belongs to the peptidase M48A family.</text>
</comment>
<feature type="domain" description="CAAX prenyl protease 1 N-terminal" evidence="16">
    <location>
        <begin position="48"/>
        <end position="226"/>
    </location>
</feature>
<comment type="catalytic activity">
    <reaction evidence="11 14">
        <text>Hydrolyzes the peptide bond -P2-(S-farnesyl or geranylgeranyl)C-P1'-P2'-P3'-COOH where P1' and P2' are amino acids with aliphatic side chains and P3' is any C-terminal residue.</text>
        <dbReference type="EC" id="3.4.24.84"/>
    </reaction>
</comment>
<dbReference type="EC" id="3.4.24.84" evidence="14"/>
<keyword evidence="9 14" id="KW-0482">Metalloprotease</keyword>
<dbReference type="GO" id="GO:0005789">
    <property type="term" value="C:endoplasmic reticulum membrane"/>
    <property type="evidence" value="ECO:0007669"/>
    <property type="project" value="UniProtKB-SubCell"/>
</dbReference>
<dbReference type="FunFam" id="3.30.2010.10:FF:000002">
    <property type="entry name" value="CAAX prenyl protease"/>
    <property type="match status" value="1"/>
</dbReference>
<evidence type="ECO:0000256" key="6">
    <source>
        <dbReference type="ARBA" id="ARBA00022824"/>
    </source>
</evidence>
<evidence type="ECO:0000256" key="8">
    <source>
        <dbReference type="ARBA" id="ARBA00022989"/>
    </source>
</evidence>
<evidence type="ECO:0000259" key="16">
    <source>
        <dbReference type="Pfam" id="PF16491"/>
    </source>
</evidence>
<reference evidence="17 22" key="1">
    <citation type="journal article" date="2013" name="PLoS ONE">
        <title>Predicting the Proteins of Angomonas deanei, Strigomonas culicis and Their Respective Endosymbionts Reveals New Aspects of the Trypanosomatidae Family.</title>
        <authorList>
            <person name="Motta M.C."/>
            <person name="Martins A.C."/>
            <person name="de Souza S.S."/>
            <person name="Catta-Preta C.M."/>
            <person name="Silva R."/>
            <person name="Klein C.C."/>
            <person name="de Almeida L.G."/>
            <person name="de Lima Cunha O."/>
            <person name="Ciapina L.P."/>
            <person name="Brocchi M."/>
            <person name="Colabardini A.C."/>
            <person name="de Araujo Lima B."/>
            <person name="Machado C.R."/>
            <person name="de Almeida Soares C.M."/>
            <person name="Probst C.M."/>
            <person name="de Menezes C.B."/>
            <person name="Thompson C.E."/>
            <person name="Bartholomeu D.C."/>
            <person name="Gradia D.F."/>
            <person name="Pavoni D.P."/>
            <person name="Grisard E.C."/>
            <person name="Fantinatti-Garboggini F."/>
            <person name="Marchini F.K."/>
            <person name="Rodrigues-Luiz G.F."/>
            <person name="Wagner G."/>
            <person name="Goldman G.H."/>
            <person name="Fietto J.L."/>
            <person name="Elias M.C."/>
            <person name="Goldman M.H."/>
            <person name="Sagot M.F."/>
            <person name="Pereira M."/>
            <person name="Stoco P.H."/>
            <person name="de Mendonca-Neto R.P."/>
            <person name="Teixeira S.M."/>
            <person name="Maciel T.E."/>
            <person name="de Oliveira Mendes T.A."/>
            <person name="Urmenyi T.P."/>
            <person name="de Souza W."/>
            <person name="Schenkman S."/>
            <person name="de Vasconcelos A.T."/>
        </authorList>
    </citation>
    <scope>NUCLEOTIDE SEQUENCE [LARGE SCALE GENOMIC DNA]</scope>
</reference>
<evidence type="ECO:0000256" key="4">
    <source>
        <dbReference type="ARBA" id="ARBA00022723"/>
    </source>
</evidence>
<evidence type="ECO:0000256" key="1">
    <source>
        <dbReference type="ARBA" id="ARBA00004477"/>
    </source>
</evidence>
<comment type="caution">
    <text evidence="14">Lacks conserved residue(s) required for the propagation of feature annotation.</text>
</comment>
<comment type="subcellular location">
    <subcellularLocation>
        <location evidence="1 14">Endoplasmic reticulum membrane</location>
        <topology evidence="1 14">Multi-pass membrane protein</topology>
    </subcellularLocation>
</comment>
<feature type="binding site" evidence="13">
    <location>
        <position position="302"/>
    </location>
    <ligand>
        <name>Zn(2+)</name>
        <dbReference type="ChEBI" id="CHEBI:29105"/>
        <note>catalytic</note>
    </ligand>
</feature>
<keyword evidence="6 14" id="KW-0256">Endoplasmic reticulum</keyword>
<evidence type="ECO:0000313" key="17">
    <source>
        <dbReference type="EMBL" id="EPY19689.1"/>
    </source>
</evidence>
<feature type="domain" description="Peptidase M48" evidence="15">
    <location>
        <begin position="235"/>
        <end position="437"/>
    </location>
</feature>
<dbReference type="EMBL" id="ATMH01004244">
    <property type="protein sequence ID" value="EPY30084.1"/>
    <property type="molecule type" value="Genomic_DNA"/>
</dbReference>
<evidence type="ECO:0000256" key="2">
    <source>
        <dbReference type="ARBA" id="ARBA00022670"/>
    </source>
</evidence>
<evidence type="ECO:0000313" key="21">
    <source>
        <dbReference type="EMBL" id="EPY31250.1"/>
    </source>
</evidence>
<evidence type="ECO:0000256" key="9">
    <source>
        <dbReference type="ARBA" id="ARBA00023049"/>
    </source>
</evidence>
<dbReference type="InterPro" id="IPR027057">
    <property type="entry name" value="CAXX_Prtase_1"/>
</dbReference>
<evidence type="ECO:0000256" key="3">
    <source>
        <dbReference type="ARBA" id="ARBA00022692"/>
    </source>
</evidence>
<dbReference type="EMBL" id="ATMH01005243">
    <property type="protein sequence ID" value="EPY28216.1"/>
    <property type="molecule type" value="Genomic_DNA"/>
</dbReference>
<keyword evidence="5 14" id="KW-0378">Hydrolase</keyword>
<comment type="function">
    <text evidence="14">Proteolytically removes the C-terminal three residues of farnesylated proteins.</text>
</comment>
<keyword evidence="8 14" id="KW-1133">Transmembrane helix</keyword>
<keyword evidence="3 14" id="KW-0812">Transmembrane</keyword>
<organism evidence="17 22">
    <name type="scientific">Strigomonas culicis</name>
    <dbReference type="NCBI Taxonomy" id="28005"/>
    <lineage>
        <taxon>Eukaryota</taxon>
        <taxon>Discoba</taxon>
        <taxon>Euglenozoa</taxon>
        <taxon>Kinetoplastea</taxon>
        <taxon>Metakinetoplastina</taxon>
        <taxon>Trypanosomatida</taxon>
        <taxon>Trypanosomatidae</taxon>
        <taxon>Strigomonadinae</taxon>
        <taxon>Strigomonas</taxon>
    </lineage>
</organism>
<evidence type="ECO:0000256" key="12">
    <source>
        <dbReference type="PIRSR" id="PIRSR627057-1"/>
    </source>
</evidence>
<evidence type="ECO:0000256" key="5">
    <source>
        <dbReference type="ARBA" id="ARBA00022801"/>
    </source>
</evidence>
<feature type="transmembrane region" description="Helical" evidence="14">
    <location>
        <begin position="20"/>
        <end position="42"/>
    </location>
</feature>
<dbReference type="AlphaFoldDB" id="S9TSZ4"/>
<evidence type="ECO:0000259" key="15">
    <source>
        <dbReference type="Pfam" id="PF01435"/>
    </source>
</evidence>
<keyword evidence="22" id="KW-1185">Reference proteome</keyword>
<keyword evidence="10 14" id="KW-0472">Membrane</keyword>
<sequence>MKAPAGTSFLSSLLSSSPLLLAMFYQSAVIGVNALGIWNLYLLKREHRSFQKATLPPPFKDAISQEEFEQGASYGRDSTAFKLVDDAFDLLMSNAELFYKLPAKLYKLTSKLFNVALGSFSHSYLFSVCSDACSTLVKLPFSYYDTFVVQQKHGYNRITKRDFFLDALKYFLLRAAFLHPAQTYLIQFVVRRFGRSFPFAFFACTSCLLFLFAHVYPTLIMPLFNKFTPLNQDTLLYAKIQQLASKVHYPLQSVLIMDGSRRSSHGNAFLYGFGSNKRIVLFDTLLEQMEGKEDCIVSVLCHELGHWYYGHVTWMLVPTLFQLCGICFGARTVIFDPNMYGEFGFDDQNPLVGLDLFAQVFLNPICTLTGYLLCYVCRHFEFQADTFAVENDFGEELRHALVLVSKESKKILNPDPLYSALSHTHPPIVERIAAIDAQMLKRTKQAT</sequence>
<feature type="binding site" evidence="13">
    <location>
        <position position="306"/>
    </location>
    <ligand>
        <name>Zn(2+)</name>
        <dbReference type="ChEBI" id="CHEBI:29105"/>
        <note>catalytic</note>
    </ligand>
</feature>
<evidence type="ECO:0000256" key="13">
    <source>
        <dbReference type="PIRSR" id="PIRSR627057-2"/>
    </source>
</evidence>
<dbReference type="OrthoDB" id="360839at2759"/>
<dbReference type="PANTHER" id="PTHR10120">
    <property type="entry name" value="CAAX PRENYL PROTEASE 1"/>
    <property type="match status" value="1"/>
</dbReference>
<dbReference type="EMBL" id="ATMH01009335">
    <property type="protein sequence ID" value="EPY19689.1"/>
    <property type="molecule type" value="Genomic_DNA"/>
</dbReference>
<dbReference type="Proteomes" id="UP000015354">
    <property type="component" value="Unassembled WGS sequence"/>
</dbReference>